<evidence type="ECO:0000313" key="7">
    <source>
        <dbReference type="Proteomes" id="UP000237752"/>
    </source>
</evidence>
<organism evidence="6 7">
    <name type="scientific">Antricoccus suffuscus</name>
    <dbReference type="NCBI Taxonomy" id="1629062"/>
    <lineage>
        <taxon>Bacteria</taxon>
        <taxon>Bacillati</taxon>
        <taxon>Actinomycetota</taxon>
        <taxon>Actinomycetes</taxon>
        <taxon>Geodermatophilales</taxon>
        <taxon>Antricoccaceae</taxon>
        <taxon>Antricoccus</taxon>
    </lineage>
</organism>
<keyword evidence="7" id="KW-1185">Reference proteome</keyword>
<dbReference type="OrthoDB" id="3770404at2"/>
<dbReference type="Gene3D" id="1.10.10.10">
    <property type="entry name" value="Winged helix-like DNA-binding domain superfamily/Winged helix DNA-binding domain"/>
    <property type="match status" value="1"/>
</dbReference>
<dbReference type="EMBL" id="PVUE01000016">
    <property type="protein sequence ID" value="PRZ40537.1"/>
    <property type="molecule type" value="Genomic_DNA"/>
</dbReference>
<feature type="domain" description="SIS" evidence="5">
    <location>
        <begin position="124"/>
        <end position="265"/>
    </location>
</feature>
<keyword evidence="2" id="KW-0238">DNA-binding</keyword>
<dbReference type="SUPFAM" id="SSF53697">
    <property type="entry name" value="SIS domain"/>
    <property type="match status" value="1"/>
</dbReference>
<evidence type="ECO:0000259" key="4">
    <source>
        <dbReference type="PROSITE" id="PS51071"/>
    </source>
</evidence>
<dbReference type="InterPro" id="IPR035472">
    <property type="entry name" value="RpiR-like_SIS"/>
</dbReference>
<evidence type="ECO:0000256" key="2">
    <source>
        <dbReference type="ARBA" id="ARBA00023125"/>
    </source>
</evidence>
<proteinExistence type="predicted"/>
<dbReference type="GO" id="GO:1901135">
    <property type="term" value="P:carbohydrate derivative metabolic process"/>
    <property type="evidence" value="ECO:0007669"/>
    <property type="project" value="InterPro"/>
</dbReference>
<sequence>MSDHRPGGVIASIRAQAPSLQPTERAVANVLLQHSSEIVELTSQQVADLAGASRPTVVRTCQSLGFSGYQQLRVLIARDAVAANESPVLDLDGSAAVVAGTFAHVRESVSAMTALLNPADVDRAVIAIAEARRVVLIGNGFSAPVAADAAARMSGIGRPAEVLLDAIGQQVTARQLSAADVLLVVSGSGANRSTMQAAIAAHEAGATVVLLTSFSHSPLVSLADITLVVGMPDLSFKDEITVTTRIPQVILLEGLVAALTIHLGDVAAQAKSITLEVVSDNLAE</sequence>
<dbReference type="PANTHER" id="PTHR30514">
    <property type="entry name" value="GLUCOKINASE"/>
    <property type="match status" value="1"/>
</dbReference>
<keyword evidence="3" id="KW-0804">Transcription</keyword>
<dbReference type="InterPro" id="IPR009057">
    <property type="entry name" value="Homeodomain-like_sf"/>
</dbReference>
<gene>
    <name evidence="6" type="ORF">CLV47_11670</name>
</gene>
<dbReference type="InterPro" id="IPR036388">
    <property type="entry name" value="WH-like_DNA-bd_sf"/>
</dbReference>
<dbReference type="GO" id="GO:0003700">
    <property type="term" value="F:DNA-binding transcription factor activity"/>
    <property type="evidence" value="ECO:0007669"/>
    <property type="project" value="InterPro"/>
</dbReference>
<dbReference type="PANTHER" id="PTHR30514:SF1">
    <property type="entry name" value="HTH-TYPE TRANSCRIPTIONAL REGULATOR HEXR-RELATED"/>
    <property type="match status" value="1"/>
</dbReference>
<evidence type="ECO:0000259" key="5">
    <source>
        <dbReference type="PROSITE" id="PS51464"/>
    </source>
</evidence>
<name>A0A2T0ZWA5_9ACTN</name>
<dbReference type="PROSITE" id="PS51464">
    <property type="entry name" value="SIS"/>
    <property type="match status" value="1"/>
</dbReference>
<dbReference type="InterPro" id="IPR046348">
    <property type="entry name" value="SIS_dom_sf"/>
</dbReference>
<dbReference type="InterPro" id="IPR001347">
    <property type="entry name" value="SIS_dom"/>
</dbReference>
<dbReference type="Pfam" id="PF01380">
    <property type="entry name" value="SIS"/>
    <property type="match status" value="1"/>
</dbReference>
<dbReference type="Gene3D" id="3.40.50.10490">
    <property type="entry name" value="Glucose-6-phosphate isomerase like protein, domain 1"/>
    <property type="match status" value="1"/>
</dbReference>
<dbReference type="PROSITE" id="PS51071">
    <property type="entry name" value="HTH_RPIR"/>
    <property type="match status" value="1"/>
</dbReference>
<protein>
    <submittedName>
        <fullName evidence="6">RpiR family transcriptional regulator</fullName>
    </submittedName>
</protein>
<keyword evidence="1" id="KW-0805">Transcription regulation</keyword>
<evidence type="ECO:0000256" key="1">
    <source>
        <dbReference type="ARBA" id="ARBA00023015"/>
    </source>
</evidence>
<comment type="caution">
    <text evidence="6">The sequence shown here is derived from an EMBL/GenBank/DDBJ whole genome shotgun (WGS) entry which is preliminary data.</text>
</comment>
<dbReference type="GO" id="GO:0003677">
    <property type="term" value="F:DNA binding"/>
    <property type="evidence" value="ECO:0007669"/>
    <property type="project" value="UniProtKB-KW"/>
</dbReference>
<dbReference type="SUPFAM" id="SSF46689">
    <property type="entry name" value="Homeodomain-like"/>
    <property type="match status" value="1"/>
</dbReference>
<evidence type="ECO:0000256" key="3">
    <source>
        <dbReference type="ARBA" id="ARBA00023163"/>
    </source>
</evidence>
<dbReference type="CDD" id="cd05013">
    <property type="entry name" value="SIS_RpiR"/>
    <property type="match status" value="1"/>
</dbReference>
<dbReference type="RefSeq" id="WP_146135411.1">
    <property type="nucleotide sequence ID" value="NZ_PVUE01000016.1"/>
</dbReference>
<evidence type="ECO:0000313" key="6">
    <source>
        <dbReference type="EMBL" id="PRZ40537.1"/>
    </source>
</evidence>
<accession>A0A2T0ZWA5</accession>
<feature type="domain" description="HTH rpiR-type" evidence="4">
    <location>
        <begin position="7"/>
        <end position="83"/>
    </location>
</feature>
<dbReference type="InterPro" id="IPR047640">
    <property type="entry name" value="RpiR-like"/>
</dbReference>
<dbReference type="AlphaFoldDB" id="A0A2T0ZWA5"/>
<dbReference type="InterPro" id="IPR000281">
    <property type="entry name" value="HTH_RpiR"/>
</dbReference>
<dbReference type="Proteomes" id="UP000237752">
    <property type="component" value="Unassembled WGS sequence"/>
</dbReference>
<dbReference type="GO" id="GO:0097367">
    <property type="term" value="F:carbohydrate derivative binding"/>
    <property type="evidence" value="ECO:0007669"/>
    <property type="project" value="InterPro"/>
</dbReference>
<dbReference type="Pfam" id="PF01418">
    <property type="entry name" value="HTH_6"/>
    <property type="match status" value="1"/>
</dbReference>
<reference evidence="6 7" key="1">
    <citation type="submission" date="2018-03" db="EMBL/GenBank/DDBJ databases">
        <title>Genomic Encyclopedia of Archaeal and Bacterial Type Strains, Phase II (KMG-II): from individual species to whole genera.</title>
        <authorList>
            <person name="Goeker M."/>
        </authorList>
    </citation>
    <scope>NUCLEOTIDE SEQUENCE [LARGE SCALE GENOMIC DNA]</scope>
    <source>
        <strain evidence="6 7">DSM 100065</strain>
    </source>
</reference>